<dbReference type="PANTHER" id="PTHR20849">
    <property type="entry name" value="EUKARYOTIC TRANSLATION INITIATION FACTOR 4E-BINDING PROTEIN MEXTLI"/>
    <property type="match status" value="1"/>
</dbReference>
<dbReference type="GO" id="GO:1901190">
    <property type="term" value="P:regulation of formation of translation initiation ternary complex"/>
    <property type="evidence" value="ECO:0007669"/>
    <property type="project" value="TreeGrafter"/>
</dbReference>
<dbReference type="EMBL" id="JXLN01006172">
    <property type="protein sequence ID" value="KPM03799.1"/>
    <property type="molecule type" value="Genomic_DNA"/>
</dbReference>
<dbReference type="Gene3D" id="1.25.40.180">
    <property type="match status" value="1"/>
</dbReference>
<evidence type="ECO:0000256" key="1">
    <source>
        <dbReference type="SAM" id="MobiDB-lite"/>
    </source>
</evidence>
<feature type="region of interest" description="Disordered" evidence="1">
    <location>
        <begin position="187"/>
        <end position="212"/>
    </location>
</feature>
<dbReference type="PANTHER" id="PTHR20849:SF2">
    <property type="entry name" value="EUKARYOTIC TRANSLATION INITIATION FACTOR 4E-BINDING PROTEIN MEXTLI"/>
    <property type="match status" value="1"/>
</dbReference>
<dbReference type="GO" id="GO:0008190">
    <property type="term" value="F:eukaryotic initiation factor 4E binding"/>
    <property type="evidence" value="ECO:0007669"/>
    <property type="project" value="InterPro"/>
</dbReference>
<organism evidence="2 3">
    <name type="scientific">Sarcoptes scabiei</name>
    <name type="common">Itch mite</name>
    <name type="synonym">Acarus scabiei</name>
    <dbReference type="NCBI Taxonomy" id="52283"/>
    <lineage>
        <taxon>Eukaryota</taxon>
        <taxon>Metazoa</taxon>
        <taxon>Ecdysozoa</taxon>
        <taxon>Arthropoda</taxon>
        <taxon>Chelicerata</taxon>
        <taxon>Arachnida</taxon>
        <taxon>Acari</taxon>
        <taxon>Acariformes</taxon>
        <taxon>Sarcoptiformes</taxon>
        <taxon>Astigmata</taxon>
        <taxon>Psoroptidia</taxon>
        <taxon>Sarcoptoidea</taxon>
        <taxon>Sarcoptidae</taxon>
        <taxon>Sarcoptinae</taxon>
        <taxon>Sarcoptes</taxon>
    </lineage>
</organism>
<name>A0A131ZZ51_SARSC</name>
<dbReference type="AlphaFoldDB" id="A0A131ZZ51"/>
<comment type="caution">
    <text evidence="2">The sequence shown here is derived from an EMBL/GenBank/DDBJ whole genome shotgun (WGS) entry which is preliminary data.</text>
</comment>
<dbReference type="GO" id="GO:0005737">
    <property type="term" value="C:cytoplasm"/>
    <property type="evidence" value="ECO:0007669"/>
    <property type="project" value="TreeGrafter"/>
</dbReference>
<feature type="compositionally biased region" description="Polar residues" evidence="1">
    <location>
        <begin position="187"/>
        <end position="205"/>
    </location>
</feature>
<dbReference type="OrthoDB" id="6357832at2759"/>
<evidence type="ECO:0000313" key="3">
    <source>
        <dbReference type="Proteomes" id="UP000616769"/>
    </source>
</evidence>
<reference evidence="2 3" key="1">
    <citation type="journal article" date="2015" name="Parasit. Vectors">
        <title>Draft genome of the scabies mite.</title>
        <authorList>
            <person name="Rider S.D.Jr."/>
            <person name="Morgan M.S."/>
            <person name="Arlian L.G."/>
        </authorList>
    </citation>
    <scope>NUCLEOTIDE SEQUENCE [LARGE SCALE GENOMIC DNA]</scope>
    <source>
        <strain evidence="2">Arlian Lab</strain>
    </source>
</reference>
<dbReference type="Proteomes" id="UP000616769">
    <property type="component" value="Unassembled WGS sequence"/>
</dbReference>
<gene>
    <name evidence="2" type="ORF">QR98_0022330</name>
</gene>
<feature type="compositionally biased region" description="Basic and acidic residues" evidence="1">
    <location>
        <begin position="1"/>
        <end position="10"/>
    </location>
</feature>
<dbReference type="VEuPathDB" id="VectorBase:SSCA007334"/>
<proteinExistence type="predicted"/>
<evidence type="ECO:0000313" key="2">
    <source>
        <dbReference type="EMBL" id="KPM03799.1"/>
    </source>
</evidence>
<protein>
    <submittedName>
        <fullName evidence="2">Uncharacterized protein</fullName>
    </submittedName>
</protein>
<feature type="region of interest" description="Disordered" evidence="1">
    <location>
        <begin position="1"/>
        <end position="40"/>
    </location>
</feature>
<feature type="compositionally biased region" description="Low complexity" evidence="1">
    <location>
        <begin position="20"/>
        <end position="31"/>
    </location>
</feature>
<dbReference type="GO" id="GO:0003743">
    <property type="term" value="F:translation initiation factor activity"/>
    <property type="evidence" value="ECO:0007669"/>
    <property type="project" value="TreeGrafter"/>
</dbReference>
<dbReference type="GO" id="GO:0034518">
    <property type="term" value="C:RNA cap binding complex"/>
    <property type="evidence" value="ECO:0007669"/>
    <property type="project" value="TreeGrafter"/>
</dbReference>
<dbReference type="GO" id="GO:0045727">
    <property type="term" value="P:positive regulation of translation"/>
    <property type="evidence" value="ECO:0007669"/>
    <property type="project" value="InterPro"/>
</dbReference>
<dbReference type="InterPro" id="IPR040160">
    <property type="entry name" value="Mxt"/>
</dbReference>
<sequence length="286" mass="32356">MADETFEKIDSIQSQPQPPSTETTATITASTRSNQSPVESSFSAMMNFERSDDDDRDDFGLDALCISDDKLGNADIFISKYDYLDSCISNEIFDENLCSTLVLLLKFILENGSTLDNDFDHRDQMDMFFTLFRNILRNHLKFLPDSINLLILRLIEIRASKWKINPNIEEYYMSKLGRTVVCPMNAGKSNASRTNSTGISGSNQRSQERNSVRMSKSFGDLHHNPITLEETFRNSKLLKSNSKGALKDEVLIKNSDSGKGLLIVDKKNSSRSSWKIVLYCFKSDGH</sequence>
<accession>A0A131ZZ51</accession>